<reference evidence="1" key="1">
    <citation type="submission" date="2012-04" db="EMBL/GenBank/DDBJ databases">
        <title>The Genome Sequence of Loa loa.</title>
        <authorList>
            <consortium name="The Broad Institute Genome Sequencing Platform"/>
            <consortium name="Broad Institute Genome Sequencing Center for Infectious Disease"/>
            <person name="Nutman T.B."/>
            <person name="Fink D.L."/>
            <person name="Russ C."/>
            <person name="Young S."/>
            <person name="Zeng Q."/>
            <person name="Gargeya S."/>
            <person name="Alvarado L."/>
            <person name="Berlin A."/>
            <person name="Chapman S.B."/>
            <person name="Chen Z."/>
            <person name="Freedman E."/>
            <person name="Gellesch M."/>
            <person name="Goldberg J."/>
            <person name="Griggs A."/>
            <person name="Gujja S."/>
            <person name="Heilman E.R."/>
            <person name="Heiman D."/>
            <person name="Howarth C."/>
            <person name="Mehta T."/>
            <person name="Neiman D."/>
            <person name="Pearson M."/>
            <person name="Roberts A."/>
            <person name="Saif S."/>
            <person name="Shea T."/>
            <person name="Shenoy N."/>
            <person name="Sisk P."/>
            <person name="Stolte C."/>
            <person name="Sykes S."/>
            <person name="White J."/>
            <person name="Yandava C."/>
            <person name="Haas B."/>
            <person name="Henn M.R."/>
            <person name="Nusbaum C."/>
            <person name="Birren B."/>
        </authorList>
    </citation>
    <scope>NUCLEOTIDE SEQUENCE [LARGE SCALE GENOMIC DNA]</scope>
</reference>
<keyword evidence="1" id="KW-1185">Reference proteome</keyword>
<dbReference type="Proteomes" id="UP000095285">
    <property type="component" value="Unassembled WGS sequence"/>
</dbReference>
<evidence type="ECO:0000313" key="2">
    <source>
        <dbReference type="WBParaSite" id="EN70_3975"/>
    </source>
</evidence>
<name>A0A1I7VLU5_LOALO</name>
<gene>
    <name evidence="2" type="primary">LOAG_16744</name>
</gene>
<sequence length="296" mass="32772">MIMTLYDNYNSDNGVTGNNNNSNNNGGRNSAEFSKAVVTNSSMRPSCSSISVMVEGGLRWKTNVVTGGTISSAATLPRRDFHFKRIEIEETPKWFVWPKRNKESKSSRNEMMIRSSSGNNNLISPPDTLPSKNPPVAVSAIPQNIINLTNTNNNWQQNLVEQDNLNRITLVQSRSDDTMMQSGARQHRQHEMHYHTVTSAGTSAELINISSSEPNSYIMHCHIATRADSEHHISGSVPTASQTFKILSISKKTLESYDDDDLDLANSVISSCRQSRSQPIVLLSRPTAGDAIKKVH</sequence>
<dbReference type="OrthoDB" id="5806033at2759"/>
<reference evidence="2" key="2">
    <citation type="submission" date="2016-11" db="UniProtKB">
        <authorList>
            <consortium name="WormBaseParasite"/>
        </authorList>
    </citation>
    <scope>IDENTIFICATION</scope>
</reference>
<evidence type="ECO:0000313" key="1">
    <source>
        <dbReference type="Proteomes" id="UP000095285"/>
    </source>
</evidence>
<protein>
    <submittedName>
        <fullName evidence="2">Uncharacterized protein</fullName>
    </submittedName>
</protein>
<organism evidence="1 2">
    <name type="scientific">Loa loa</name>
    <name type="common">Eye worm</name>
    <name type="synonym">Filaria loa</name>
    <dbReference type="NCBI Taxonomy" id="7209"/>
    <lineage>
        <taxon>Eukaryota</taxon>
        <taxon>Metazoa</taxon>
        <taxon>Ecdysozoa</taxon>
        <taxon>Nematoda</taxon>
        <taxon>Chromadorea</taxon>
        <taxon>Rhabditida</taxon>
        <taxon>Spirurina</taxon>
        <taxon>Spiruromorpha</taxon>
        <taxon>Filarioidea</taxon>
        <taxon>Onchocercidae</taxon>
        <taxon>Loa</taxon>
    </lineage>
</organism>
<dbReference type="WBParaSite" id="EN70_3975">
    <property type="protein sequence ID" value="EN70_3975"/>
    <property type="gene ID" value="EN70_3975"/>
</dbReference>
<dbReference type="InParanoid" id="A0A1I7VLU5"/>
<accession>A0A1I7VLU5</accession>
<dbReference type="AlphaFoldDB" id="A0A1I7VLU5"/>
<proteinExistence type="predicted"/>